<sequence>MAQSTYSNHHVQIEALFEDTNNVCLCSRVQLRDYGTWNEDDKWNNDDKWNEDTKYYEESREENKDCFIGNNVTEDCEDSEIFSEDPELQAEYELMKSLGLPTSFGNKNRHKWNKQGQPKEDHANYQYEFDNEDLEHYKNGDGDFYINDEEKNPPQNDSWYDSHSVEMKEEWRSYWDRNGENIILNSWIQKYRDYINPDYLRETFPNLNFDKENLQSDNQNTSQLKQINNKLQTMNFVESDSMDKEMIIDPSLNSTESPIEDSSDRKDELDNLENTDVLNMTENFKSDCNSDRDSKAAKNLNCYDPEYVTEVKKFSENYQTNDYEDLLNVACAKEYDNMFSLRNHLEEPEDNIPSTDEAWDDLWVQHRQQQYDHHFQSFKESFFNKISSSSDEGNEASETSKCDGCRRQNCYFCVPNVDENELLNELGLSVDGMSFNSITHDSVLKMEQPDIENALSFQIFADDVKTDKCVLSTGENIGEIKDKPLQMEISDNEAPSEIPFKIKRDHVSDGEDIGPPDEFIKTYGFVVKPAKSLKITKGHKRKKFKRHSNRKCPFKMIKNESKEEAKENCEILESTESEGTSQEVAKIPVDEGEFSAPDNPEFKKYWSQRYRLFSLFDEGIKLDRESWFSVTPEKIACHIAERCSCDVIVDAFCGAGGNAIQFASTCYHVIAIDIDPKKIELAKHNAKIYDVDKYIDFIVGDFFSIAPTLKADVVFLSPPWGGPTYLKDKEYDISKIQPDIYKTFEVSREITDNIALFVPRNTIINQLVELAGEGNHVEIEQNSLNKKVKTITAYYGELVSTNTDS</sequence>
<evidence type="ECO:0000256" key="17">
    <source>
        <dbReference type="ARBA" id="ARBA00049075"/>
    </source>
</evidence>
<keyword evidence="23" id="KW-0479">Metal-binding</keyword>
<comment type="caution">
    <text evidence="25">The sequence shown here is derived from an EMBL/GenBank/DDBJ whole genome shotgun (WGS) entry which is preliminary data.</text>
</comment>
<evidence type="ECO:0000256" key="21">
    <source>
        <dbReference type="ARBA" id="ARBA00079339"/>
    </source>
</evidence>
<dbReference type="EMBL" id="BMAV01014286">
    <property type="protein sequence ID" value="GFY62561.1"/>
    <property type="molecule type" value="Genomic_DNA"/>
</dbReference>
<evidence type="ECO:0000256" key="1">
    <source>
        <dbReference type="ARBA" id="ARBA00004408"/>
    </source>
</evidence>
<gene>
    <name evidence="25" type="primary">Tgs1</name>
    <name evidence="25" type="ORF">TNIN_259371</name>
</gene>
<comment type="catalytic activity">
    <reaction evidence="17">
        <text>a 5'-end (N(7)-methyl 5'-triphosphoguanosine)-ribonucleoside in snRNA + S-adenosyl-L-methionine = a 5'-end (N(2),N(7)-dimethyl 5'-triphosphoguanosine)-ribonucleoside in snRNA + S-adenosyl-L-homocysteine + H(+)</text>
        <dbReference type="Rhea" id="RHEA:78471"/>
        <dbReference type="Rhea" id="RHEA-COMP:19085"/>
        <dbReference type="Rhea" id="RHEA-COMP:19087"/>
        <dbReference type="ChEBI" id="CHEBI:15378"/>
        <dbReference type="ChEBI" id="CHEBI:57856"/>
        <dbReference type="ChEBI" id="CHEBI:59789"/>
        <dbReference type="ChEBI" id="CHEBI:156461"/>
        <dbReference type="ChEBI" id="CHEBI:172880"/>
    </reaction>
    <physiologicalReaction direction="left-to-right" evidence="17">
        <dbReference type="Rhea" id="RHEA:78472"/>
    </physiologicalReaction>
</comment>
<dbReference type="AlphaFoldDB" id="A0A8X6XYA6"/>
<comment type="subunit">
    <text evidence="20">May form homooligomers. Interacts with CREBBP/CBP, EED/WAIT1, EP300/P300, NCOA6/PRIP, PPARBP/PBP and SMN.</text>
</comment>
<keyword evidence="11" id="KW-0804">Transcription</keyword>
<keyword evidence="7" id="KW-0489">Methyltransferase</keyword>
<comment type="catalytic activity">
    <reaction evidence="15">
        <text>a 5'-end (N(7)-methyl 5'-triphosphoguanosine)-ribonucleoside in snoRNA + S-adenosyl-L-methionine = a 5'-end (N(2),N(7)-dimethyl 5'-triphosphoguanosine)-ribonucleoside in snoRNA + S-adenosyl-L-homocysteine + H(+)</text>
        <dbReference type="Rhea" id="RHEA:78475"/>
        <dbReference type="Rhea" id="RHEA-COMP:19086"/>
        <dbReference type="Rhea" id="RHEA-COMP:19088"/>
        <dbReference type="ChEBI" id="CHEBI:15378"/>
        <dbReference type="ChEBI" id="CHEBI:57856"/>
        <dbReference type="ChEBI" id="CHEBI:59789"/>
        <dbReference type="ChEBI" id="CHEBI:156461"/>
        <dbReference type="ChEBI" id="CHEBI:172880"/>
    </reaction>
    <physiologicalReaction direction="left-to-right" evidence="15">
        <dbReference type="Rhea" id="RHEA:78476"/>
    </physiologicalReaction>
</comment>
<evidence type="ECO:0000256" key="23">
    <source>
        <dbReference type="PROSITE-ProRule" id="PRU00325"/>
    </source>
</evidence>
<evidence type="ECO:0000256" key="13">
    <source>
        <dbReference type="ARBA" id="ARBA00025783"/>
    </source>
</evidence>
<keyword evidence="23" id="KW-0863">Zinc-finger</keyword>
<dbReference type="GO" id="GO:0008270">
    <property type="term" value="F:zinc ion binding"/>
    <property type="evidence" value="ECO:0007669"/>
    <property type="project" value="UniProtKB-KW"/>
</dbReference>
<feature type="domain" description="SWIM-type" evidence="24">
    <location>
        <begin position="628"/>
        <end position="677"/>
    </location>
</feature>
<reference evidence="25" key="1">
    <citation type="submission" date="2020-08" db="EMBL/GenBank/DDBJ databases">
        <title>Multicomponent nature underlies the extraordinary mechanical properties of spider dragline silk.</title>
        <authorList>
            <person name="Kono N."/>
            <person name="Nakamura H."/>
            <person name="Mori M."/>
            <person name="Yoshida Y."/>
            <person name="Ohtoshi R."/>
            <person name="Malay A.D."/>
            <person name="Moran D.A.P."/>
            <person name="Tomita M."/>
            <person name="Numata K."/>
            <person name="Arakawa K."/>
        </authorList>
    </citation>
    <scope>NUCLEOTIDE SEQUENCE</scope>
</reference>
<evidence type="ECO:0000256" key="2">
    <source>
        <dbReference type="ARBA" id="ARBA00004496"/>
    </source>
</evidence>
<evidence type="ECO:0000259" key="24">
    <source>
        <dbReference type="PROSITE" id="PS50966"/>
    </source>
</evidence>
<dbReference type="GO" id="GO:0005730">
    <property type="term" value="C:nucleolus"/>
    <property type="evidence" value="ECO:0007669"/>
    <property type="project" value="UniProtKB-SubCell"/>
</dbReference>
<evidence type="ECO:0000256" key="7">
    <source>
        <dbReference type="ARBA" id="ARBA00022603"/>
    </source>
</evidence>
<keyword evidence="5" id="KW-0963">Cytoplasm</keyword>
<keyword evidence="23" id="KW-0862">Zinc</keyword>
<proteinExistence type="inferred from homology"/>
<keyword evidence="6" id="KW-0597">Phosphoprotein</keyword>
<dbReference type="SUPFAM" id="SSF53335">
    <property type="entry name" value="S-adenosyl-L-methionine-dependent methyltransferases"/>
    <property type="match status" value="1"/>
</dbReference>
<dbReference type="InterPro" id="IPR029063">
    <property type="entry name" value="SAM-dependent_MTases_sf"/>
</dbReference>
<dbReference type="FunFam" id="3.40.50.150:FF:000066">
    <property type="entry name" value="Trimethylguanosine synthase 1"/>
    <property type="match status" value="1"/>
</dbReference>
<evidence type="ECO:0000256" key="6">
    <source>
        <dbReference type="ARBA" id="ARBA00022553"/>
    </source>
</evidence>
<keyword evidence="10" id="KW-0805">Transcription regulation</keyword>
<evidence type="ECO:0000256" key="10">
    <source>
        <dbReference type="ARBA" id="ARBA00023015"/>
    </source>
</evidence>
<dbReference type="PANTHER" id="PTHR14741:SF32">
    <property type="entry name" value="TRIMETHYLGUANOSINE SYNTHASE"/>
    <property type="match status" value="1"/>
</dbReference>
<dbReference type="CDD" id="cd02440">
    <property type="entry name" value="AdoMet_MTases"/>
    <property type="match status" value="1"/>
</dbReference>
<dbReference type="PROSITE" id="PS50966">
    <property type="entry name" value="ZF_SWIM"/>
    <property type="match status" value="1"/>
</dbReference>
<evidence type="ECO:0000256" key="3">
    <source>
        <dbReference type="ARBA" id="ARBA00004604"/>
    </source>
</evidence>
<dbReference type="PANTHER" id="PTHR14741">
    <property type="entry name" value="S-ADENOSYLMETHIONINE-DEPENDENT METHYLTRANSFERASE RELATED"/>
    <property type="match status" value="1"/>
</dbReference>
<accession>A0A8X6XYA6</accession>
<evidence type="ECO:0000256" key="18">
    <source>
        <dbReference type="ARBA" id="ARBA00049790"/>
    </source>
</evidence>
<evidence type="ECO:0000256" key="20">
    <source>
        <dbReference type="ARBA" id="ARBA00064494"/>
    </source>
</evidence>
<comment type="similarity">
    <text evidence="13">Belongs to the methyltransferase superfamily. Trimethylguanosine synthase family.</text>
</comment>
<comment type="catalytic activity">
    <reaction evidence="14">
        <text>a 5'-end (N(2),N(7)-dimethyl 5'-triphosphoguanosine)-ribonucleoside in snoRNA + S-adenosyl-L-methionine = a 5'-end (N(2),N(2),N(7)-trimethyl 5'-triphosphoguanosine)-ribonucleoside in snoRNA + S-adenosyl-L-homocysteine + H(+)</text>
        <dbReference type="Rhea" id="RHEA:78507"/>
        <dbReference type="Rhea" id="RHEA-COMP:19088"/>
        <dbReference type="Rhea" id="RHEA-COMP:19090"/>
        <dbReference type="ChEBI" id="CHEBI:15378"/>
        <dbReference type="ChEBI" id="CHEBI:57856"/>
        <dbReference type="ChEBI" id="CHEBI:59789"/>
        <dbReference type="ChEBI" id="CHEBI:167623"/>
        <dbReference type="ChEBI" id="CHEBI:172880"/>
    </reaction>
    <physiologicalReaction direction="left-to-right" evidence="14">
        <dbReference type="Rhea" id="RHEA:78508"/>
    </physiologicalReaction>
</comment>
<dbReference type="Pfam" id="PF09445">
    <property type="entry name" value="Methyltransf_15"/>
    <property type="match status" value="1"/>
</dbReference>
<evidence type="ECO:0000256" key="11">
    <source>
        <dbReference type="ARBA" id="ARBA00023163"/>
    </source>
</evidence>
<dbReference type="Gene3D" id="3.40.50.150">
    <property type="entry name" value="Vaccinia Virus protein VP39"/>
    <property type="match status" value="1"/>
</dbReference>
<protein>
    <recommendedName>
        <fullName evidence="4">Trimethylguanosine synthase</fullName>
    </recommendedName>
    <alternativeName>
        <fullName evidence="18">Cap-specific guanine-N(2) methyltransferase</fullName>
    </alternativeName>
    <alternativeName>
        <fullName evidence="21">Nuclear receptor coactivator 6-interacting protein</fullName>
    </alternativeName>
    <alternativeName>
        <fullName evidence="22">PRIP-interacting protein with methyltransferase motif</fullName>
    </alternativeName>
</protein>
<dbReference type="GO" id="GO:0071164">
    <property type="term" value="F:RNA cap trimethylguanosine synthase activity"/>
    <property type="evidence" value="ECO:0007669"/>
    <property type="project" value="TreeGrafter"/>
</dbReference>
<dbReference type="GO" id="GO:0015030">
    <property type="term" value="C:Cajal body"/>
    <property type="evidence" value="ECO:0007669"/>
    <property type="project" value="UniProtKB-SubCell"/>
</dbReference>
<dbReference type="GO" id="GO:0005737">
    <property type="term" value="C:cytoplasm"/>
    <property type="evidence" value="ECO:0007669"/>
    <property type="project" value="UniProtKB-SubCell"/>
</dbReference>
<evidence type="ECO:0000256" key="12">
    <source>
        <dbReference type="ARBA" id="ARBA00023242"/>
    </source>
</evidence>
<evidence type="ECO:0000256" key="5">
    <source>
        <dbReference type="ARBA" id="ARBA00022490"/>
    </source>
</evidence>
<evidence type="ECO:0000256" key="22">
    <source>
        <dbReference type="ARBA" id="ARBA00081504"/>
    </source>
</evidence>
<organism evidence="25 26">
    <name type="scientific">Trichonephila inaurata madagascariensis</name>
    <dbReference type="NCBI Taxonomy" id="2747483"/>
    <lineage>
        <taxon>Eukaryota</taxon>
        <taxon>Metazoa</taxon>
        <taxon>Ecdysozoa</taxon>
        <taxon>Arthropoda</taxon>
        <taxon>Chelicerata</taxon>
        <taxon>Arachnida</taxon>
        <taxon>Araneae</taxon>
        <taxon>Araneomorphae</taxon>
        <taxon>Entelegynae</taxon>
        <taxon>Araneoidea</taxon>
        <taxon>Nephilidae</taxon>
        <taxon>Trichonephila</taxon>
        <taxon>Trichonephila inaurata</taxon>
    </lineage>
</organism>
<evidence type="ECO:0000313" key="25">
    <source>
        <dbReference type="EMBL" id="GFY62561.1"/>
    </source>
</evidence>
<keyword evidence="8" id="KW-0808">Transferase</keyword>
<evidence type="ECO:0000256" key="15">
    <source>
        <dbReference type="ARBA" id="ARBA00048740"/>
    </source>
</evidence>
<dbReference type="OrthoDB" id="194443at2759"/>
<dbReference type="InterPro" id="IPR019012">
    <property type="entry name" value="RNA_cap_Gua-N2-MeTrfase"/>
</dbReference>
<keyword evidence="12" id="KW-0539">Nucleus</keyword>
<evidence type="ECO:0000256" key="8">
    <source>
        <dbReference type="ARBA" id="ARBA00022679"/>
    </source>
</evidence>
<evidence type="ECO:0000256" key="19">
    <source>
        <dbReference type="ARBA" id="ARBA00057179"/>
    </source>
</evidence>
<comment type="function">
    <text evidence="19">Catalyzes the 2 serial methylation steps for the conversion of the 7-monomethylguanosine (m(7)G) caps of snRNAs and snoRNAs to a 2,2,7-trimethylguanosine (m(2,2,7)G) cap structure. The enzyme is specific for guanine, and N7 methylation must precede N2 methylation. Hypermethylation of the m7G cap of U snRNAs leads to their concentration in nuclear foci, their colocalization with coilin and the formation of canonical Cajal bodies (CBs). Plays a role in transcriptional regulation.</text>
</comment>
<comment type="catalytic activity">
    <reaction evidence="16">
        <text>a 5'-end (N(2),N(7)-dimethyl 5'-triphosphoguanosine)-ribonucleoside in snRNA + S-adenosyl-L-methionine = a 5'-end (N(2),N(2),N(7)-trimethyl 5'-triphosphoguanosine)-ribonucleoside in snRNA + S-adenosyl-L-homocysteine + H(+)</text>
        <dbReference type="Rhea" id="RHEA:78479"/>
        <dbReference type="Rhea" id="RHEA-COMP:19087"/>
        <dbReference type="Rhea" id="RHEA-COMP:19089"/>
        <dbReference type="ChEBI" id="CHEBI:15378"/>
        <dbReference type="ChEBI" id="CHEBI:57856"/>
        <dbReference type="ChEBI" id="CHEBI:59789"/>
        <dbReference type="ChEBI" id="CHEBI:167623"/>
        <dbReference type="ChEBI" id="CHEBI:172880"/>
    </reaction>
    <physiologicalReaction direction="left-to-right" evidence="16">
        <dbReference type="Rhea" id="RHEA:78480"/>
    </physiologicalReaction>
</comment>
<keyword evidence="9" id="KW-0949">S-adenosyl-L-methionine</keyword>
<dbReference type="InterPro" id="IPR007527">
    <property type="entry name" value="Znf_SWIM"/>
</dbReference>
<evidence type="ECO:0000313" key="26">
    <source>
        <dbReference type="Proteomes" id="UP000886998"/>
    </source>
</evidence>
<evidence type="ECO:0000256" key="16">
    <source>
        <dbReference type="ARBA" id="ARBA00048763"/>
    </source>
</evidence>
<dbReference type="Proteomes" id="UP000886998">
    <property type="component" value="Unassembled WGS sequence"/>
</dbReference>
<evidence type="ECO:0000256" key="4">
    <source>
        <dbReference type="ARBA" id="ARBA00018517"/>
    </source>
</evidence>
<comment type="subcellular location">
    <subcellularLocation>
        <location evidence="2">Cytoplasm</location>
    </subcellularLocation>
    <subcellularLocation>
        <location evidence="1">Nucleus</location>
        <location evidence="1">Cajal body</location>
    </subcellularLocation>
    <subcellularLocation>
        <location evidence="3">Nucleus</location>
        <location evidence="3">Nucleolus</location>
    </subcellularLocation>
</comment>
<evidence type="ECO:0000256" key="9">
    <source>
        <dbReference type="ARBA" id="ARBA00022691"/>
    </source>
</evidence>
<evidence type="ECO:0000256" key="14">
    <source>
        <dbReference type="ARBA" id="ARBA00047418"/>
    </source>
</evidence>
<name>A0A8X6XYA6_9ARAC</name>
<keyword evidence="26" id="KW-1185">Reference proteome</keyword>